<sequence>MTNYCSNSDWFYDNDWSTCQNECSQGMCNPDFYTGEYCCPLVYSTRYNSSGPWWIAIIFLVIFILAFVLSCWQMRMRRQRMLMMMGAQQSMMMGGAQVVSVQQPIFQPAVMIQQPQQVYRQQPIIQQQPMMQQQPVMAQQQFQPQMNSQINMPAVM</sequence>
<evidence type="ECO:0000313" key="3">
    <source>
        <dbReference type="EMBL" id="CAL6094137.1"/>
    </source>
</evidence>
<evidence type="ECO:0000256" key="1">
    <source>
        <dbReference type="SAM" id="Phobius"/>
    </source>
</evidence>
<comment type="caution">
    <text evidence="2">The sequence shown here is derived from an EMBL/GenBank/DDBJ whole genome shotgun (WGS) entry which is preliminary data.</text>
</comment>
<accession>A0AA86PSS8</accession>
<keyword evidence="1" id="KW-0472">Membrane</keyword>
<dbReference type="Proteomes" id="UP001642409">
    <property type="component" value="Unassembled WGS sequence"/>
</dbReference>
<evidence type="ECO:0000313" key="4">
    <source>
        <dbReference type="Proteomes" id="UP001642409"/>
    </source>
</evidence>
<evidence type="ECO:0000313" key="2">
    <source>
        <dbReference type="EMBL" id="CAI9940865.1"/>
    </source>
</evidence>
<dbReference type="EMBL" id="CATOUU010000684">
    <property type="protein sequence ID" value="CAI9940865.1"/>
    <property type="molecule type" value="Genomic_DNA"/>
</dbReference>
<proteinExistence type="predicted"/>
<keyword evidence="4" id="KW-1185">Reference proteome</keyword>
<keyword evidence="1" id="KW-1133">Transmembrane helix</keyword>
<gene>
    <name evidence="2" type="ORF">HINF_LOCUS28510</name>
    <name evidence="3" type="ORF">HINF_LOCUS67324</name>
</gene>
<reference evidence="2" key="1">
    <citation type="submission" date="2023-06" db="EMBL/GenBank/DDBJ databases">
        <authorList>
            <person name="Kurt Z."/>
        </authorList>
    </citation>
    <scope>NUCLEOTIDE SEQUENCE</scope>
</reference>
<reference evidence="3 4" key="2">
    <citation type="submission" date="2024-07" db="EMBL/GenBank/DDBJ databases">
        <authorList>
            <person name="Akdeniz Z."/>
        </authorList>
    </citation>
    <scope>NUCLEOTIDE SEQUENCE [LARGE SCALE GENOMIC DNA]</scope>
</reference>
<dbReference type="AlphaFoldDB" id="A0AA86PSS8"/>
<protein>
    <submittedName>
        <fullName evidence="3">Hypothetical_protein</fullName>
    </submittedName>
</protein>
<name>A0AA86PSS8_9EUKA</name>
<organism evidence="2">
    <name type="scientific">Hexamita inflata</name>
    <dbReference type="NCBI Taxonomy" id="28002"/>
    <lineage>
        <taxon>Eukaryota</taxon>
        <taxon>Metamonada</taxon>
        <taxon>Diplomonadida</taxon>
        <taxon>Hexamitidae</taxon>
        <taxon>Hexamitinae</taxon>
        <taxon>Hexamita</taxon>
    </lineage>
</organism>
<dbReference type="EMBL" id="CAXDID020000464">
    <property type="protein sequence ID" value="CAL6094137.1"/>
    <property type="molecule type" value="Genomic_DNA"/>
</dbReference>
<feature type="transmembrane region" description="Helical" evidence="1">
    <location>
        <begin position="53"/>
        <end position="74"/>
    </location>
</feature>
<keyword evidence="1" id="KW-0812">Transmembrane</keyword>